<gene>
    <name evidence="2" type="ORF">HGH92_04840</name>
</gene>
<dbReference type="PROSITE" id="PS51708">
    <property type="entry name" value="CHAD"/>
    <property type="match status" value="1"/>
</dbReference>
<dbReference type="InterPro" id="IPR007899">
    <property type="entry name" value="CHAD_dom"/>
</dbReference>
<evidence type="ECO:0000259" key="1">
    <source>
        <dbReference type="PROSITE" id="PS51708"/>
    </source>
</evidence>
<dbReference type="SMART" id="SM00880">
    <property type="entry name" value="CHAD"/>
    <property type="match status" value="1"/>
</dbReference>
<dbReference type="RefSeq" id="WP_168869618.1">
    <property type="nucleotide sequence ID" value="NZ_JABAIA010000001.1"/>
</dbReference>
<organism evidence="2 3">
    <name type="scientific">Chitinophaga varians</name>
    <dbReference type="NCBI Taxonomy" id="2202339"/>
    <lineage>
        <taxon>Bacteria</taxon>
        <taxon>Pseudomonadati</taxon>
        <taxon>Bacteroidota</taxon>
        <taxon>Chitinophagia</taxon>
        <taxon>Chitinophagales</taxon>
        <taxon>Chitinophagaceae</taxon>
        <taxon>Chitinophaga</taxon>
    </lineage>
</organism>
<reference evidence="2 3" key="1">
    <citation type="submission" date="2020-04" db="EMBL/GenBank/DDBJ databases">
        <authorList>
            <person name="Yin C."/>
        </authorList>
    </citation>
    <scope>NUCLEOTIDE SEQUENCE [LARGE SCALE GENOMIC DNA]</scope>
    <source>
        <strain evidence="2 3">Ae27</strain>
    </source>
</reference>
<protein>
    <submittedName>
        <fullName evidence="2">CHAD domain-containing protein</fullName>
    </submittedName>
</protein>
<dbReference type="PANTHER" id="PTHR39339:SF1">
    <property type="entry name" value="CHAD DOMAIN-CONTAINING PROTEIN"/>
    <property type="match status" value="1"/>
</dbReference>
<evidence type="ECO:0000313" key="2">
    <source>
        <dbReference type="EMBL" id="NLR63627.1"/>
    </source>
</evidence>
<sequence length="275" mass="31510">MLKTILHEYLETSCATVVTAFEQLPHPARRQHAIHQLRVGSKKIRALLAVAKEIPGYHLKTRSYLSTLRLLQDIGGISRDTRLQEQFLTHHEKTIGWRFSVAHLLLKTRSATADNALTATMERLSIKKLSRLEDAFKEAIADIDETAAIDAIIAHVATMYNETKLPESNAPASSWHDLRKRMKRLYYQLGIVTQLPHHTQQHQEQLQHSKKAGELLGQWHDASELLVFIKNTATHIRKEKIMLPEEVPQLIKLLQRETKEKLAESAKHLRDLGIF</sequence>
<keyword evidence="3" id="KW-1185">Reference proteome</keyword>
<evidence type="ECO:0000313" key="3">
    <source>
        <dbReference type="Proteomes" id="UP000570474"/>
    </source>
</evidence>
<dbReference type="InterPro" id="IPR038186">
    <property type="entry name" value="CHAD_dom_sf"/>
</dbReference>
<dbReference type="Proteomes" id="UP000570474">
    <property type="component" value="Unassembled WGS sequence"/>
</dbReference>
<accession>A0A847RS60</accession>
<proteinExistence type="predicted"/>
<feature type="domain" description="CHAD" evidence="1">
    <location>
        <begin position="1"/>
        <end position="275"/>
    </location>
</feature>
<dbReference type="Gene3D" id="1.40.20.10">
    <property type="entry name" value="CHAD domain"/>
    <property type="match status" value="1"/>
</dbReference>
<name>A0A847RS60_9BACT</name>
<dbReference type="EMBL" id="JABAIA010000001">
    <property type="protein sequence ID" value="NLR63627.1"/>
    <property type="molecule type" value="Genomic_DNA"/>
</dbReference>
<dbReference type="AlphaFoldDB" id="A0A847RS60"/>
<dbReference type="PANTHER" id="PTHR39339">
    <property type="entry name" value="SLR1444 PROTEIN"/>
    <property type="match status" value="1"/>
</dbReference>
<dbReference type="Pfam" id="PF05235">
    <property type="entry name" value="CHAD"/>
    <property type="match status" value="1"/>
</dbReference>
<comment type="caution">
    <text evidence="2">The sequence shown here is derived from an EMBL/GenBank/DDBJ whole genome shotgun (WGS) entry which is preliminary data.</text>
</comment>